<organism evidence="2 3">
    <name type="scientific">Acetoanaerobium pronyense</name>
    <dbReference type="NCBI Taxonomy" id="1482736"/>
    <lineage>
        <taxon>Bacteria</taxon>
        <taxon>Bacillati</taxon>
        <taxon>Bacillota</taxon>
        <taxon>Clostridia</taxon>
        <taxon>Peptostreptococcales</taxon>
        <taxon>Filifactoraceae</taxon>
        <taxon>Acetoanaerobium</taxon>
    </lineage>
</organism>
<reference evidence="2 3" key="1">
    <citation type="submission" date="2021-03" db="EMBL/GenBank/DDBJ databases">
        <title>Genomic Encyclopedia of Type Strains, Phase IV (KMG-IV): sequencing the most valuable type-strain genomes for metagenomic binning, comparative biology and taxonomic classification.</title>
        <authorList>
            <person name="Goeker M."/>
        </authorList>
    </citation>
    <scope>NUCLEOTIDE SEQUENCE [LARGE SCALE GENOMIC DNA]</scope>
    <source>
        <strain evidence="2 3">DSM 27512</strain>
    </source>
</reference>
<gene>
    <name evidence="2" type="ORF">J2Z35_001076</name>
</gene>
<evidence type="ECO:0000313" key="2">
    <source>
        <dbReference type="EMBL" id="MBP2027282.1"/>
    </source>
</evidence>
<keyword evidence="3" id="KW-1185">Reference proteome</keyword>
<keyword evidence="1" id="KW-0051">Antiviral defense</keyword>
<dbReference type="Pfam" id="PF09704">
    <property type="entry name" value="Cas_Cas5d"/>
    <property type="match status" value="1"/>
</dbReference>
<protein>
    <submittedName>
        <fullName evidence="2">CRISPR-associated protein Cas5t</fullName>
    </submittedName>
</protein>
<dbReference type="NCBIfam" id="TIGR02593">
    <property type="entry name" value="CRISPR_cas5"/>
    <property type="match status" value="1"/>
</dbReference>
<dbReference type="NCBIfam" id="TIGR01895">
    <property type="entry name" value="cas_Cas5t"/>
    <property type="match status" value="1"/>
</dbReference>
<proteinExistence type="predicted"/>
<name>A0ABS4KHL2_9FIRM</name>
<dbReference type="Proteomes" id="UP001314903">
    <property type="component" value="Unassembled WGS sequence"/>
</dbReference>
<dbReference type="EMBL" id="JAGGLI010000009">
    <property type="protein sequence ID" value="MBP2027282.1"/>
    <property type="molecule type" value="Genomic_DNA"/>
</dbReference>
<evidence type="ECO:0000256" key="1">
    <source>
        <dbReference type="ARBA" id="ARBA00023118"/>
    </source>
</evidence>
<comment type="caution">
    <text evidence="2">The sequence shown here is derived from an EMBL/GenBank/DDBJ whole genome shotgun (WGS) entry which is preliminary data.</text>
</comment>
<dbReference type="InterPro" id="IPR021124">
    <property type="entry name" value="CRISPR-assoc_prot_Cas5"/>
</dbReference>
<evidence type="ECO:0000313" key="3">
    <source>
        <dbReference type="Proteomes" id="UP001314903"/>
    </source>
</evidence>
<dbReference type="RefSeq" id="WP_209660231.1">
    <property type="nucleotide sequence ID" value="NZ_JAGGLI010000009.1"/>
</dbReference>
<accession>A0ABS4KHL2</accession>
<sequence>MKGVRVKIYQEVANYKKPTSSQLKETYPLPPYSTVIGMVHSLCGFTEYQDMDVSIQGKYHSKHNDLYTRYEFQPGMKYEAGRHQLKVGDYGIGRGVATAEILSDIELLIHIVPKDQNLIETIKSSFEYPREYPSLGRREDILTIQEAKVVDIIEKDIDEDIFLEKNYSAYIPTGDIIDKTIVLSSSYQISSTGTRYKLPKKYKVENYGSGKNTKSFRKWDKVEVIFGSNIIATEDSKILIDEDGKIAFIA</sequence>
<dbReference type="InterPro" id="IPR013337">
    <property type="entry name" value="CRISPR-assoc_prot_Cas5_Tneap"/>
</dbReference>
<dbReference type="InterPro" id="IPR013422">
    <property type="entry name" value="CRISPR-assoc_prot_Cas5_N"/>
</dbReference>